<dbReference type="PANTHER" id="PTHR13793">
    <property type="entry name" value="PHD FINGER PROTEINS"/>
    <property type="match status" value="1"/>
</dbReference>
<evidence type="ECO:0000256" key="9">
    <source>
        <dbReference type="SAM" id="MobiDB-lite"/>
    </source>
</evidence>
<evidence type="ECO:0000259" key="12">
    <source>
        <dbReference type="PROSITE" id="PS51805"/>
    </source>
</evidence>
<keyword evidence="13" id="KW-1185">Reference proteome</keyword>
<dbReference type="WBParaSite" id="L893_g16917.t1">
    <property type="protein sequence ID" value="L893_g16917.t1"/>
    <property type="gene ID" value="L893_g16917"/>
</dbReference>
<dbReference type="SUPFAM" id="SSF47370">
    <property type="entry name" value="Bromodomain"/>
    <property type="match status" value="1"/>
</dbReference>
<evidence type="ECO:0000259" key="11">
    <source>
        <dbReference type="PROSITE" id="PS50016"/>
    </source>
</evidence>
<dbReference type="Pfam" id="PF13832">
    <property type="entry name" value="zf-HC5HC2H_2"/>
    <property type="match status" value="1"/>
</dbReference>
<dbReference type="InterPro" id="IPR050701">
    <property type="entry name" value="Histone_Mod_Regulator"/>
</dbReference>
<dbReference type="AlphaFoldDB" id="A0A1I7YJG0"/>
<keyword evidence="2" id="KW-0479">Metal-binding</keyword>
<dbReference type="Gene3D" id="3.30.40.10">
    <property type="entry name" value="Zinc/RING finger domain, C3HC4 (zinc finger)"/>
    <property type="match status" value="2"/>
</dbReference>
<evidence type="ECO:0000256" key="4">
    <source>
        <dbReference type="ARBA" id="ARBA00022771"/>
    </source>
</evidence>
<name>A0A1I7YJG0_9BILA</name>
<dbReference type="InterPro" id="IPR001487">
    <property type="entry name" value="Bromodomain"/>
</dbReference>
<protein>
    <submittedName>
        <fullName evidence="14">PHD-type domain-containing protein</fullName>
    </submittedName>
</protein>
<keyword evidence="4 8" id="KW-0863">Zinc-finger</keyword>
<dbReference type="InterPro" id="IPR019787">
    <property type="entry name" value="Znf_PHD-finger"/>
</dbReference>
<dbReference type="PROSITE" id="PS01359">
    <property type="entry name" value="ZF_PHD_1"/>
    <property type="match status" value="1"/>
</dbReference>
<keyword evidence="6 7" id="KW-0103">Bromodomain</keyword>
<dbReference type="PROSITE" id="PS51805">
    <property type="entry name" value="EPHD"/>
    <property type="match status" value="1"/>
</dbReference>
<dbReference type="PRINTS" id="PR00503">
    <property type="entry name" value="BROMODOMAIN"/>
</dbReference>
<evidence type="ECO:0000256" key="7">
    <source>
        <dbReference type="PROSITE-ProRule" id="PRU00035"/>
    </source>
</evidence>
<feature type="region of interest" description="Disordered" evidence="9">
    <location>
        <begin position="679"/>
        <end position="704"/>
    </location>
</feature>
<feature type="compositionally biased region" description="Acidic residues" evidence="9">
    <location>
        <begin position="27"/>
        <end position="38"/>
    </location>
</feature>
<feature type="compositionally biased region" description="Basic residues" evidence="9">
    <location>
        <begin position="679"/>
        <end position="688"/>
    </location>
</feature>
<dbReference type="PROSITE" id="PS50016">
    <property type="entry name" value="ZF_PHD_2"/>
    <property type="match status" value="1"/>
</dbReference>
<reference evidence="14" key="1">
    <citation type="submission" date="2016-11" db="UniProtKB">
        <authorList>
            <consortium name="WormBaseParasite"/>
        </authorList>
    </citation>
    <scope>IDENTIFICATION</scope>
</reference>
<proteinExistence type="predicted"/>
<dbReference type="PROSITE" id="PS00633">
    <property type="entry name" value="BROMODOMAIN_1"/>
    <property type="match status" value="1"/>
</dbReference>
<evidence type="ECO:0000256" key="1">
    <source>
        <dbReference type="ARBA" id="ARBA00022553"/>
    </source>
</evidence>
<dbReference type="PROSITE" id="PS50014">
    <property type="entry name" value="BROMODOMAIN_2"/>
    <property type="match status" value="1"/>
</dbReference>
<feature type="domain" description="PHD-type" evidence="11">
    <location>
        <begin position="154"/>
        <end position="204"/>
    </location>
</feature>
<dbReference type="InterPro" id="IPR034732">
    <property type="entry name" value="EPHD"/>
</dbReference>
<dbReference type="Pfam" id="PF00439">
    <property type="entry name" value="Bromodomain"/>
    <property type="match status" value="1"/>
</dbReference>
<feature type="compositionally biased region" description="Acidic residues" evidence="9">
    <location>
        <begin position="405"/>
        <end position="476"/>
    </location>
</feature>
<dbReference type="InterPro" id="IPR019786">
    <property type="entry name" value="Zinc_finger_PHD-type_CS"/>
</dbReference>
<keyword evidence="3" id="KW-0677">Repeat</keyword>
<dbReference type="InterPro" id="IPR018359">
    <property type="entry name" value="Bromodomain_CS"/>
</dbReference>
<dbReference type="InterPro" id="IPR036427">
    <property type="entry name" value="Bromodomain-like_sf"/>
</dbReference>
<keyword evidence="1" id="KW-0597">Phosphoprotein</keyword>
<feature type="region of interest" description="Disordered" evidence="9">
    <location>
        <begin position="1"/>
        <end position="45"/>
    </location>
</feature>
<dbReference type="InterPro" id="IPR011011">
    <property type="entry name" value="Znf_FYVE_PHD"/>
</dbReference>
<dbReference type="GO" id="GO:0008270">
    <property type="term" value="F:zinc ion binding"/>
    <property type="evidence" value="ECO:0007669"/>
    <property type="project" value="UniProtKB-KW"/>
</dbReference>
<evidence type="ECO:0000256" key="6">
    <source>
        <dbReference type="ARBA" id="ARBA00023117"/>
    </source>
</evidence>
<dbReference type="Proteomes" id="UP000095287">
    <property type="component" value="Unplaced"/>
</dbReference>
<dbReference type="CDD" id="cd15492">
    <property type="entry name" value="PHD_BRPF_JADE_like"/>
    <property type="match status" value="1"/>
</dbReference>
<evidence type="ECO:0000256" key="2">
    <source>
        <dbReference type="ARBA" id="ARBA00022723"/>
    </source>
</evidence>
<dbReference type="SMART" id="SM00249">
    <property type="entry name" value="PHD"/>
    <property type="match status" value="2"/>
</dbReference>
<evidence type="ECO:0000256" key="8">
    <source>
        <dbReference type="PROSITE-ProRule" id="PRU00146"/>
    </source>
</evidence>
<dbReference type="Pfam" id="PF13831">
    <property type="entry name" value="PHD_2"/>
    <property type="match status" value="1"/>
</dbReference>
<feature type="domain" description="PHD-type" evidence="12">
    <location>
        <begin position="208"/>
        <end position="318"/>
    </location>
</feature>
<accession>A0A1I7YJG0</accession>
<dbReference type="GO" id="GO:0006357">
    <property type="term" value="P:regulation of transcription by RNA polymerase II"/>
    <property type="evidence" value="ECO:0007669"/>
    <property type="project" value="TreeGrafter"/>
</dbReference>
<evidence type="ECO:0000256" key="5">
    <source>
        <dbReference type="ARBA" id="ARBA00022833"/>
    </source>
</evidence>
<dbReference type="InterPro" id="IPR001965">
    <property type="entry name" value="Znf_PHD"/>
</dbReference>
<evidence type="ECO:0000259" key="10">
    <source>
        <dbReference type="PROSITE" id="PS50014"/>
    </source>
</evidence>
<sequence length="749" mass="85788">MAIEESVQCGIGDAEQSNGEEGGKGDSDDDIDDDTEFDIVDRHDPVEAKETFEEIAKSDAAIKNREAEFSVRPGSSASPIELPEEYIKFAPVEEPPIEYLIDTEDEIFIKLINEKRRERGVEEITAAVFEEVMDRLEKNSYFTRIEVRKEVDPNAVCCICFDGDTEDNNHIIFCDLCNIPVHQTCYGVPLIPAGDWFCRRCSISRTTIVKCVLCGRSSGAFKLTENALWVHVICALWINETCFANTDVMEPVEHVGTAKQARKNMRCCVCRERTGACLQCSFKNCFRTFHVTCAAMAEEIEMVSKKDSEDAVFCPEHNSSQVVRDRFAKMKSLKKGMTFKLPPEQDETPPVSEYDIPWEKITEIKNDVQIADMEDIVLYWKDKRDRRYGRPLLRSLQKKMKDMMVEEEDGGEIEPDAVDEAEETEENIEDEDAESSGEDMMVEEENGGEIEPDPVDEAEEIAENIEDEDAESSGEAEDSRLEDMEQDMEHEEHESPSIESELSEEEELVKRHAYHSMIRAREKLKCDLVNVKLKIFMAETRSHTHLSDLLLRTIEKLVKEDTNEVFTQPVSEKDVPGYRSVIKKPMDLSKMRSKTEEDQYTSCSEFFKDFKRMISNCKFFNQHNEFYLNYAMEYEKACKPILDSVRSQNADPEVLQEMNPHPTATRTDQDVTCEAHVVRPSRSRKKRISTNEGDTVKLKKTMKQSGGLIQSSLYKFFPRDLPATENDENGSPRSPMTPSRRSRRPGPRI</sequence>
<evidence type="ECO:0000313" key="14">
    <source>
        <dbReference type="WBParaSite" id="L893_g16917.t1"/>
    </source>
</evidence>
<dbReference type="SMART" id="SM00297">
    <property type="entry name" value="BROMO"/>
    <property type="match status" value="1"/>
</dbReference>
<dbReference type="InterPro" id="IPR019542">
    <property type="entry name" value="Enhancer_polycomb-like_N"/>
</dbReference>
<feature type="region of interest" description="Disordered" evidence="9">
    <location>
        <begin position="719"/>
        <end position="749"/>
    </location>
</feature>
<dbReference type="Pfam" id="PF10513">
    <property type="entry name" value="EPL1"/>
    <property type="match status" value="1"/>
</dbReference>
<feature type="compositionally biased region" description="Basic residues" evidence="9">
    <location>
        <begin position="740"/>
        <end position="749"/>
    </location>
</feature>
<keyword evidence="5" id="KW-0862">Zinc</keyword>
<feature type="domain" description="Bromo" evidence="10">
    <location>
        <begin position="558"/>
        <end position="628"/>
    </location>
</feature>
<evidence type="ECO:0000256" key="3">
    <source>
        <dbReference type="ARBA" id="ARBA00022737"/>
    </source>
</evidence>
<evidence type="ECO:0000313" key="13">
    <source>
        <dbReference type="Proteomes" id="UP000095287"/>
    </source>
</evidence>
<feature type="region of interest" description="Disordered" evidence="9">
    <location>
        <begin position="404"/>
        <end position="504"/>
    </location>
</feature>
<dbReference type="Gene3D" id="1.20.920.10">
    <property type="entry name" value="Bromodomain-like"/>
    <property type="match status" value="1"/>
</dbReference>
<dbReference type="CDD" id="cd04369">
    <property type="entry name" value="Bromodomain"/>
    <property type="match status" value="1"/>
</dbReference>
<dbReference type="SUPFAM" id="SSF57903">
    <property type="entry name" value="FYVE/PHD zinc finger"/>
    <property type="match status" value="1"/>
</dbReference>
<dbReference type="PANTHER" id="PTHR13793:SF107">
    <property type="entry name" value="BROMODOMAIN-CONTAINING PROTEIN HOMOLOG"/>
    <property type="match status" value="1"/>
</dbReference>
<dbReference type="InterPro" id="IPR013083">
    <property type="entry name" value="Znf_RING/FYVE/PHD"/>
</dbReference>
<organism evidence="13 14">
    <name type="scientific">Steinernema glaseri</name>
    <dbReference type="NCBI Taxonomy" id="37863"/>
    <lineage>
        <taxon>Eukaryota</taxon>
        <taxon>Metazoa</taxon>
        <taxon>Ecdysozoa</taxon>
        <taxon>Nematoda</taxon>
        <taxon>Chromadorea</taxon>
        <taxon>Rhabditida</taxon>
        <taxon>Tylenchina</taxon>
        <taxon>Panagrolaimomorpha</taxon>
        <taxon>Strongyloidoidea</taxon>
        <taxon>Steinernematidae</taxon>
        <taxon>Steinernema</taxon>
    </lineage>
</organism>